<organism evidence="7 8">
    <name type="scientific">Meloidogyne enterolobii</name>
    <name type="common">Root-knot nematode worm</name>
    <name type="synonym">Meloidogyne mayaguensis</name>
    <dbReference type="NCBI Taxonomy" id="390850"/>
    <lineage>
        <taxon>Eukaryota</taxon>
        <taxon>Metazoa</taxon>
        <taxon>Ecdysozoa</taxon>
        <taxon>Nematoda</taxon>
        <taxon>Chromadorea</taxon>
        <taxon>Rhabditida</taxon>
        <taxon>Tylenchina</taxon>
        <taxon>Tylenchomorpha</taxon>
        <taxon>Tylenchoidea</taxon>
        <taxon>Meloidogynidae</taxon>
        <taxon>Meloidogyninae</taxon>
        <taxon>Meloidogyne</taxon>
    </lineage>
</organism>
<dbReference type="PRINTS" id="PR00962">
    <property type="entry name" value="LETHAL2GIANT"/>
</dbReference>
<dbReference type="InterPro" id="IPR011047">
    <property type="entry name" value="Quinoprotein_ADH-like_sf"/>
</dbReference>
<feature type="compositionally biased region" description="Polar residues" evidence="5">
    <location>
        <begin position="870"/>
        <end position="884"/>
    </location>
</feature>
<feature type="compositionally biased region" description="Low complexity" evidence="5">
    <location>
        <begin position="1115"/>
        <end position="1130"/>
    </location>
</feature>
<dbReference type="Gene3D" id="2.130.10.10">
    <property type="entry name" value="YVTN repeat-like/Quinoprotein amine dehydrogenase"/>
    <property type="match status" value="2"/>
</dbReference>
<protein>
    <recommendedName>
        <fullName evidence="6">Lethal giant larvae homologue 2 domain-containing protein</fullName>
    </recommendedName>
</protein>
<feature type="compositionally biased region" description="Low complexity" evidence="5">
    <location>
        <begin position="661"/>
        <end position="679"/>
    </location>
</feature>
<proteinExistence type="inferred from homology"/>
<dbReference type="InterPro" id="IPR015943">
    <property type="entry name" value="WD40/YVTN_repeat-like_dom_sf"/>
</dbReference>
<sequence>MERARRRLASAIDGLRAQFTDADSQEGPSSSSDGAASSIAKIHSMVRERLEDSDCRLSKIIRHGFPDGPRCMAFDPVQKLCAIGAARGCVRLLGQAGVEHFLQHDFDEPVTHIQFLVNEGGLITALGDDTLHLWNYRQRTPEIVHSLKMSKESITTIYLPFQSKWLMVGTEKGNIYFISLGTFELSTQIIYWNKAVDMSCRTHPGYVKSLQSCPTEPSKILIGFEKGHVVLWNILTKTAERFAAATELSPVTAFCWNSDGRQFMCGHQNGSLSIWNIKKPRELIHKTTPHSPIASSGGGSSPSSSGGASSTLPSQHISCKPITQLSWDTNTDGEQLIIFAGGMPMDEGALPSLTVLRAKGSLTVLEMDHAIVEMVPLNNSPHASVAQHPHAIAVLLKNDLLVVDIQAQGYPCFEVPHPMDLHESPHTIFIFGYYSDCPVDLIAALTLVGRNQRRQGVRLSDRQWPFSGGVGRECATGHQEMLLTGHEDGSIKFWQASSEQLQVMYKLKTGRHFEKNIPSHYSHSTARGTAAAINKRKGSGAVDNIRLKQKQIAPSHAVFNAEMCLDSRLLIVASRSGQITLFRFSKTDCCQEIAVINLPQLCRSTAQIPSPPSCPPSPSNLKDEEKQPQNTKKKWNQQSGSSSDAQQSRAELKRQGAASESQQHQRPSRNSSSHSTDTSICSQQLAEITPLKVRGGALRRPAGYQPELVCQIPWVNGNNPERVTALAFNSAYGLLAIGTCVGLALVDSQTASLIYAWHNSELLGRNPIPFWSSLTSQDVATGPGSPSCPGVEILRQSSTPSTPNTNNIIPITTEPSPSILKTPNSSSTSSPSAFSFSSKALRTRLKHQFSTQTPPTSVPLPPKSPGPLSRGNTTESTGGSGIENNTEKSTSRFLLGTKLQRPQLLKASTFNASAACEETGLENSTQQQQESNFINCNGDIKPCIDSQVPSTSSSTESLDKCTNQKYLEEFVSSLQFINCCAKKGVTKFDPCLWIGTSMGSALAFQLQLPSNRISSNVVVAPSGSIVRLSKTTNGKSNKLLCIAFMDRDFRLLAAPIENSNNKNAKIETNSLNSNQVQEENLNKNDESSNSPNDLQSSLPSNKVLTKTIQSSAVPSSTSTQTEMETQQTLTSNAVKEEEFLQMAIFVTSSEVSAVALPSYHRVFQRSFSDSEQQQHPLICASTTHISGQPALLALNVAGSIIVMSLPSFKQLLNCSLMPLSSNCIEDRICQRFAFSEHGCGMNLVSNSEVQKFTVSAEIASQVAECMGELFVPCDMPEPPKVHSFLRGVVNSLAAVTGVAGNGCSQMEEMDALLSEKPISTTAPNQVRGVTRPLLTPQQQQLSSIETGTSRSVTAGQAAREAIQNLAERSERLNAVSDATEKLKHNAMNIQSRSAKLLDKYEKKKWYQL</sequence>
<dbReference type="GO" id="GO:0019905">
    <property type="term" value="F:syntaxin binding"/>
    <property type="evidence" value="ECO:0007669"/>
    <property type="project" value="TreeGrafter"/>
</dbReference>
<dbReference type="OrthoDB" id="19944at2759"/>
<dbReference type="GO" id="GO:0031201">
    <property type="term" value="C:SNARE complex"/>
    <property type="evidence" value="ECO:0007669"/>
    <property type="project" value="TreeGrafter"/>
</dbReference>
<dbReference type="PANTHER" id="PTHR10241:SF25">
    <property type="entry name" value="TOMOSYN, ISOFORM C"/>
    <property type="match status" value="1"/>
</dbReference>
<feature type="region of interest" description="Disordered" evidence="5">
    <location>
        <begin position="606"/>
        <end position="679"/>
    </location>
</feature>
<accession>A0A6V7WHI3</accession>
<dbReference type="GO" id="GO:0005886">
    <property type="term" value="C:plasma membrane"/>
    <property type="evidence" value="ECO:0007669"/>
    <property type="project" value="TreeGrafter"/>
</dbReference>
<gene>
    <name evidence="7" type="ORF">MENT_LOCUS38972</name>
</gene>
<feature type="compositionally biased region" description="Low complexity" evidence="5">
    <location>
        <begin position="797"/>
        <end position="834"/>
    </location>
</feature>
<dbReference type="SUPFAM" id="SSF50998">
    <property type="entry name" value="Quinoprotein alcohol dehydrogenase-like"/>
    <property type="match status" value="1"/>
</dbReference>
<evidence type="ECO:0000259" key="6">
    <source>
        <dbReference type="Pfam" id="PF08366"/>
    </source>
</evidence>
<evidence type="ECO:0000256" key="2">
    <source>
        <dbReference type="ARBA" id="ARBA00022483"/>
    </source>
</evidence>
<evidence type="ECO:0000256" key="3">
    <source>
        <dbReference type="ARBA" id="ARBA00022574"/>
    </source>
</evidence>
<feature type="region of interest" description="Disordered" evidence="5">
    <location>
        <begin position="847"/>
        <end position="888"/>
    </location>
</feature>
<feature type="region of interest" description="Disordered" evidence="5">
    <location>
        <begin position="795"/>
        <end position="834"/>
    </location>
</feature>
<keyword evidence="4" id="KW-0677">Repeat</keyword>
<dbReference type="GO" id="GO:0006893">
    <property type="term" value="P:Golgi to plasma membrane transport"/>
    <property type="evidence" value="ECO:0007669"/>
    <property type="project" value="TreeGrafter"/>
</dbReference>
<feature type="domain" description="Lethal giant larvae homologue 2" evidence="6">
    <location>
        <begin position="316"/>
        <end position="411"/>
    </location>
</feature>
<dbReference type="EMBL" id="CAJEWN010000589">
    <property type="protein sequence ID" value="CAD2186469.1"/>
    <property type="molecule type" value="Genomic_DNA"/>
</dbReference>
<feature type="compositionally biased region" description="Pro residues" evidence="5">
    <location>
        <begin position="609"/>
        <end position="618"/>
    </location>
</feature>
<name>A0A6V7WHI3_MELEN</name>
<dbReference type="PANTHER" id="PTHR10241">
    <property type="entry name" value="LETHAL 2 GIANT LARVAE PROTEIN"/>
    <property type="match status" value="1"/>
</dbReference>
<dbReference type="CDD" id="cd15873">
    <property type="entry name" value="R-SNARE_STXBP5_6"/>
    <property type="match status" value="1"/>
</dbReference>
<feature type="compositionally biased region" description="Pro residues" evidence="5">
    <location>
        <begin position="856"/>
        <end position="865"/>
    </location>
</feature>
<dbReference type="GO" id="GO:0005096">
    <property type="term" value="F:GTPase activator activity"/>
    <property type="evidence" value="ECO:0007669"/>
    <property type="project" value="TreeGrafter"/>
</dbReference>
<dbReference type="SMART" id="SM00320">
    <property type="entry name" value="WD40"/>
    <property type="match status" value="7"/>
</dbReference>
<dbReference type="Pfam" id="PF08366">
    <property type="entry name" value="LLGL"/>
    <property type="match status" value="1"/>
</dbReference>
<feature type="compositionally biased region" description="Polar residues" evidence="5">
    <location>
        <begin position="1087"/>
        <end position="1114"/>
    </location>
</feature>
<comment type="caution">
    <text evidence="7">The sequence shown here is derived from an EMBL/GenBank/DDBJ whole genome shotgun (WGS) entry which is preliminary data.</text>
</comment>
<dbReference type="Proteomes" id="UP000580250">
    <property type="component" value="Unassembled WGS sequence"/>
</dbReference>
<keyword evidence="2" id="KW-0268">Exocytosis</keyword>
<evidence type="ECO:0000313" key="8">
    <source>
        <dbReference type="Proteomes" id="UP000580250"/>
    </source>
</evidence>
<dbReference type="Pfam" id="PF00400">
    <property type="entry name" value="WD40"/>
    <property type="match status" value="1"/>
</dbReference>
<dbReference type="InterPro" id="IPR036322">
    <property type="entry name" value="WD40_repeat_dom_sf"/>
</dbReference>
<feature type="compositionally biased region" description="Low complexity" evidence="5">
    <location>
        <begin position="637"/>
        <end position="648"/>
    </location>
</feature>
<evidence type="ECO:0000256" key="5">
    <source>
        <dbReference type="SAM" id="MobiDB-lite"/>
    </source>
</evidence>
<dbReference type="GO" id="GO:0045159">
    <property type="term" value="F:myosin II binding"/>
    <property type="evidence" value="ECO:0007669"/>
    <property type="project" value="TreeGrafter"/>
</dbReference>
<feature type="compositionally biased region" description="Low complexity" evidence="5">
    <location>
        <begin position="291"/>
        <end position="310"/>
    </location>
</feature>
<dbReference type="Gene3D" id="1.20.5.110">
    <property type="match status" value="1"/>
</dbReference>
<dbReference type="InterPro" id="IPR013577">
    <property type="entry name" value="LLGL2"/>
</dbReference>
<dbReference type="SUPFAM" id="SSF50978">
    <property type="entry name" value="WD40 repeat-like"/>
    <property type="match status" value="1"/>
</dbReference>
<comment type="similarity">
    <text evidence="1">Belongs to the WD repeat L(2)GL family.</text>
</comment>
<keyword evidence="3" id="KW-0853">WD repeat</keyword>
<dbReference type="InterPro" id="IPR000664">
    <property type="entry name" value="Lethal2_giant"/>
</dbReference>
<feature type="compositionally biased region" description="Polar residues" evidence="5">
    <location>
        <begin position="1070"/>
        <end position="1079"/>
    </location>
</feature>
<dbReference type="GO" id="GO:0006887">
    <property type="term" value="P:exocytosis"/>
    <property type="evidence" value="ECO:0007669"/>
    <property type="project" value="UniProtKB-KW"/>
</dbReference>
<evidence type="ECO:0000256" key="1">
    <source>
        <dbReference type="ARBA" id="ARBA00008070"/>
    </source>
</evidence>
<feature type="region of interest" description="Disordered" evidence="5">
    <location>
        <begin position="287"/>
        <end position="314"/>
    </location>
</feature>
<evidence type="ECO:0000256" key="4">
    <source>
        <dbReference type="ARBA" id="ARBA00022737"/>
    </source>
</evidence>
<feature type="region of interest" description="Disordered" evidence="5">
    <location>
        <begin position="1070"/>
        <end position="1130"/>
    </location>
</feature>
<reference evidence="7 8" key="1">
    <citation type="submission" date="2020-08" db="EMBL/GenBank/DDBJ databases">
        <authorList>
            <person name="Koutsovoulos G."/>
            <person name="Danchin GJ E."/>
        </authorList>
    </citation>
    <scope>NUCLEOTIDE SEQUENCE [LARGE SCALE GENOMIC DNA]</scope>
</reference>
<evidence type="ECO:0000313" key="7">
    <source>
        <dbReference type="EMBL" id="CAD2186469.1"/>
    </source>
</evidence>
<dbReference type="InterPro" id="IPR001680">
    <property type="entry name" value="WD40_rpt"/>
</dbReference>